<keyword evidence="2" id="KW-1185">Reference proteome</keyword>
<name>A0ABP0IRZ5_9DINO</name>
<gene>
    <name evidence="1" type="ORF">SCF082_LOCUS8255</name>
</gene>
<dbReference type="EMBL" id="CAXAMM010004703">
    <property type="protein sequence ID" value="CAK9004601.1"/>
    <property type="molecule type" value="Genomic_DNA"/>
</dbReference>
<evidence type="ECO:0000313" key="1">
    <source>
        <dbReference type="EMBL" id="CAK9004601.1"/>
    </source>
</evidence>
<evidence type="ECO:0000313" key="2">
    <source>
        <dbReference type="Proteomes" id="UP001642464"/>
    </source>
</evidence>
<organism evidence="1 2">
    <name type="scientific">Durusdinium trenchii</name>
    <dbReference type="NCBI Taxonomy" id="1381693"/>
    <lineage>
        <taxon>Eukaryota</taxon>
        <taxon>Sar</taxon>
        <taxon>Alveolata</taxon>
        <taxon>Dinophyceae</taxon>
        <taxon>Suessiales</taxon>
        <taxon>Symbiodiniaceae</taxon>
        <taxon>Durusdinium</taxon>
    </lineage>
</organism>
<dbReference type="Proteomes" id="UP001642464">
    <property type="component" value="Unassembled WGS sequence"/>
</dbReference>
<accession>A0ABP0IRZ5</accession>
<reference evidence="1 2" key="1">
    <citation type="submission" date="2024-02" db="EMBL/GenBank/DDBJ databases">
        <authorList>
            <person name="Chen Y."/>
            <person name="Shah S."/>
            <person name="Dougan E. K."/>
            <person name="Thang M."/>
            <person name="Chan C."/>
        </authorList>
    </citation>
    <scope>NUCLEOTIDE SEQUENCE [LARGE SCALE GENOMIC DNA]</scope>
</reference>
<proteinExistence type="predicted"/>
<comment type="caution">
    <text evidence="1">The sequence shown here is derived from an EMBL/GenBank/DDBJ whole genome shotgun (WGS) entry which is preliminary data.</text>
</comment>
<sequence>MSKKVVTKKKAQPAPAAVENGTQAAAATTDVRVAHQLRVLETVAGKGEEDEKKYSPRTENHIQQLTGVLDFYEYSRSDIAGLVRRCHYDENQIQVAVANIIEDRANHEKEEWGTVKNKKQAKEERKIKEEEEKKEQERLQKEEEKQRREAERKAAKEAREAERAAKRGKGGGKNGSHAEGGASALPPDPAILFAGTKPQSEENHGASQENWQGQWWENSGDKWNDKSWEWQESWHGEDWGGSKAENDDWWGGQWEKAGSRKKGYKEKKDGPPLQEEEEAEGDFWDMPDTSAAPDAEGGLDQWTLGRLPGHERLGESEQGVAIPKAMPNNALTVEALERDHLAVAPTMAPQVAAPIPMNAPTSKPLVDGLPPPQQDLLAALGAPVTAEASSSSAPAEERSERPDRGEKGRGKGKKGKDREKGDGEKERLERIDRSDDPRRQAVEQVGEVVTVRKHSSMGCAVVSMTDVRVRQAIVAEGNECTINSIKVQIKPHTNKETKEEVLTDLFVAWGRQAEKANPLSEEKIAKYFDTKHKEIVAGWKAAEEERREAEEREQQRVQEQQRQELVLRQRTEERRRYEEEQEQKRRQQEAEQQQKWMSQQWMQQQAGGVVPQAGGVRGMGASTDAYAQLQQQPQQQAAAMQWGNSQQQWMQAMAYQAQQGWQMAQRNLQMQGMASGQDSDWRAYYAQYMNEQQRGQNAYAAQQQAGGYQNQQAFNYGAAYSRGERI</sequence>
<protein>
    <submittedName>
        <fullName evidence="1">Uncharacterized protein</fullName>
    </submittedName>
</protein>